<keyword evidence="1" id="KW-1133">Transmembrane helix</keyword>
<accession>A0A7W5ZII3</accession>
<feature type="transmembrane region" description="Helical" evidence="1">
    <location>
        <begin position="12"/>
        <end position="30"/>
    </location>
</feature>
<evidence type="ECO:0000313" key="2">
    <source>
        <dbReference type="EMBL" id="MBB3837903.1"/>
    </source>
</evidence>
<evidence type="ECO:0000256" key="1">
    <source>
        <dbReference type="SAM" id="Phobius"/>
    </source>
</evidence>
<dbReference type="EMBL" id="JACIBY010000003">
    <property type="protein sequence ID" value="MBB3837903.1"/>
    <property type="molecule type" value="Genomic_DNA"/>
</dbReference>
<feature type="transmembrane region" description="Helical" evidence="1">
    <location>
        <begin position="105"/>
        <end position="128"/>
    </location>
</feature>
<dbReference type="RefSeq" id="WP_221225581.1">
    <property type="nucleotide sequence ID" value="NZ_JACIBY010000003.1"/>
</dbReference>
<gene>
    <name evidence="2" type="ORF">FHS57_001900</name>
</gene>
<proteinExistence type="predicted"/>
<keyword evidence="1" id="KW-0812">Transmembrane</keyword>
<protein>
    <submittedName>
        <fullName evidence="2">Putative membrane protein</fullName>
    </submittedName>
</protein>
<feature type="transmembrane region" description="Helical" evidence="1">
    <location>
        <begin position="53"/>
        <end position="76"/>
    </location>
</feature>
<dbReference type="Proteomes" id="UP000541352">
    <property type="component" value="Unassembled WGS sequence"/>
</dbReference>
<name>A0A7W5ZII3_9BACT</name>
<sequence length="168" mass="18983">MKITTFAIRVWRVFSMITVFVASMYSYSLFGQEVGVHFNALGQADEFMLKSDIFYILVGLILTNNVLLLSVGRALLKLPSNVLPIPNQPLWAEHREELNEHIQNWIYSLVAMINTSIALTIFALATVNNEFKFKIADFNGLLYLIVGFLLAIVVALPIRLMMKPSSND</sequence>
<keyword evidence="3" id="KW-1185">Reference proteome</keyword>
<organism evidence="2 3">
    <name type="scientific">Runella defluvii</name>
    <dbReference type="NCBI Taxonomy" id="370973"/>
    <lineage>
        <taxon>Bacteria</taxon>
        <taxon>Pseudomonadati</taxon>
        <taxon>Bacteroidota</taxon>
        <taxon>Cytophagia</taxon>
        <taxon>Cytophagales</taxon>
        <taxon>Spirosomataceae</taxon>
        <taxon>Runella</taxon>
    </lineage>
</organism>
<comment type="caution">
    <text evidence="2">The sequence shown here is derived from an EMBL/GenBank/DDBJ whole genome shotgun (WGS) entry which is preliminary data.</text>
</comment>
<reference evidence="2 3" key="1">
    <citation type="submission" date="2020-08" db="EMBL/GenBank/DDBJ databases">
        <title>Genomic Encyclopedia of Type Strains, Phase IV (KMG-IV): sequencing the most valuable type-strain genomes for metagenomic binning, comparative biology and taxonomic classification.</title>
        <authorList>
            <person name="Goeker M."/>
        </authorList>
    </citation>
    <scope>NUCLEOTIDE SEQUENCE [LARGE SCALE GENOMIC DNA]</scope>
    <source>
        <strain evidence="2 3">DSM 17976</strain>
    </source>
</reference>
<keyword evidence="1" id="KW-0472">Membrane</keyword>
<dbReference type="AlphaFoldDB" id="A0A7W5ZII3"/>
<feature type="transmembrane region" description="Helical" evidence="1">
    <location>
        <begin position="140"/>
        <end position="162"/>
    </location>
</feature>
<evidence type="ECO:0000313" key="3">
    <source>
        <dbReference type="Proteomes" id="UP000541352"/>
    </source>
</evidence>